<proteinExistence type="predicted"/>
<organism evidence="1 2">
    <name type="scientific">Arthrobacter echini</name>
    <dbReference type="NCBI Taxonomy" id="1529066"/>
    <lineage>
        <taxon>Bacteria</taxon>
        <taxon>Bacillati</taxon>
        <taxon>Actinomycetota</taxon>
        <taxon>Actinomycetes</taxon>
        <taxon>Micrococcales</taxon>
        <taxon>Micrococcaceae</taxon>
        <taxon>Arthrobacter</taxon>
    </lineage>
</organism>
<accession>A0A5D0XQV1</accession>
<reference evidence="1 2" key="1">
    <citation type="submission" date="2019-08" db="EMBL/GenBank/DDBJ databases">
        <title>Genone of Arthrobacter echini P9.</title>
        <authorList>
            <person name="Bowman J.P."/>
        </authorList>
    </citation>
    <scope>NUCLEOTIDE SEQUENCE [LARGE SCALE GENOMIC DNA]</scope>
    <source>
        <strain evidence="1 2">P9</strain>
    </source>
</reference>
<dbReference type="InterPro" id="IPR019587">
    <property type="entry name" value="Polyketide_cyclase/dehydratase"/>
</dbReference>
<protein>
    <submittedName>
        <fullName evidence="1">SRPBCC family protein</fullName>
    </submittedName>
</protein>
<name>A0A5D0XQV1_9MICC</name>
<dbReference type="Proteomes" id="UP000323410">
    <property type="component" value="Unassembled WGS sequence"/>
</dbReference>
<dbReference type="SUPFAM" id="SSF55961">
    <property type="entry name" value="Bet v1-like"/>
    <property type="match status" value="1"/>
</dbReference>
<comment type="caution">
    <text evidence="1">The sequence shown here is derived from an EMBL/GenBank/DDBJ whole genome shotgun (WGS) entry which is preliminary data.</text>
</comment>
<dbReference type="Gene3D" id="3.30.530.20">
    <property type="match status" value="1"/>
</dbReference>
<dbReference type="InterPro" id="IPR023393">
    <property type="entry name" value="START-like_dom_sf"/>
</dbReference>
<evidence type="ECO:0000313" key="1">
    <source>
        <dbReference type="EMBL" id="TYC98881.1"/>
    </source>
</evidence>
<gene>
    <name evidence="1" type="ORF">FQ377_07645</name>
</gene>
<dbReference type="Pfam" id="PF10604">
    <property type="entry name" value="Polyketide_cyc2"/>
    <property type="match status" value="1"/>
</dbReference>
<evidence type="ECO:0000313" key="2">
    <source>
        <dbReference type="Proteomes" id="UP000323410"/>
    </source>
</evidence>
<dbReference type="EMBL" id="VSLD01000003">
    <property type="protein sequence ID" value="TYC98881.1"/>
    <property type="molecule type" value="Genomic_DNA"/>
</dbReference>
<dbReference type="AlphaFoldDB" id="A0A5D0XQV1"/>
<keyword evidence="2" id="KW-1185">Reference proteome</keyword>
<dbReference type="OrthoDB" id="4618973at2"/>
<sequence>MGRTGRTTSVSDSIVIDRSPLELYGMVGDVTRMGEWSPENKGARRRSGGAARVGDEFVGWNTRGRVSWSTLCTVTRAEPGREFAFRVHEIGGPKRRVSARIATWQYTFEDHDGGTLVTETWTDDRPWPDAVARVFDHLATGGKTFAAFQRGNIRRTLRRLKEVAEADVVR</sequence>
<dbReference type="RefSeq" id="WP_148600665.1">
    <property type="nucleotide sequence ID" value="NZ_VSLD01000003.1"/>
</dbReference>
<dbReference type="CDD" id="cd07812">
    <property type="entry name" value="SRPBCC"/>
    <property type="match status" value="1"/>
</dbReference>